<protein>
    <submittedName>
        <fullName evidence="2">Uncharacterized protein</fullName>
    </submittedName>
</protein>
<dbReference type="AlphaFoldDB" id="A0A316UJZ4"/>
<gene>
    <name evidence="2" type="ORF">BDZ90DRAFT_223191</name>
</gene>
<dbReference type="InterPro" id="IPR019357">
    <property type="entry name" value="SCOC"/>
</dbReference>
<reference evidence="2 3" key="1">
    <citation type="journal article" date="2018" name="Mol. Biol. Evol.">
        <title>Broad Genomic Sampling Reveals a Smut Pathogenic Ancestry of the Fungal Clade Ustilaginomycotina.</title>
        <authorList>
            <person name="Kijpornyongpan T."/>
            <person name="Mondo S.J."/>
            <person name="Barry K."/>
            <person name="Sandor L."/>
            <person name="Lee J."/>
            <person name="Lipzen A."/>
            <person name="Pangilinan J."/>
            <person name="LaButti K."/>
            <person name="Hainaut M."/>
            <person name="Henrissat B."/>
            <person name="Grigoriev I.V."/>
            <person name="Spatafora J.W."/>
            <person name="Aime M.C."/>
        </authorList>
    </citation>
    <scope>NUCLEOTIDE SEQUENCE [LARGE SCALE GENOMIC DNA]</scope>
    <source>
        <strain evidence="2 3">MCA 5214</strain>
    </source>
</reference>
<organism evidence="2 3">
    <name type="scientific">Jaminaea rosea</name>
    <dbReference type="NCBI Taxonomy" id="1569628"/>
    <lineage>
        <taxon>Eukaryota</taxon>
        <taxon>Fungi</taxon>
        <taxon>Dikarya</taxon>
        <taxon>Basidiomycota</taxon>
        <taxon>Ustilaginomycotina</taxon>
        <taxon>Exobasidiomycetes</taxon>
        <taxon>Microstromatales</taxon>
        <taxon>Microstromatales incertae sedis</taxon>
        <taxon>Jaminaea</taxon>
    </lineage>
</organism>
<sequence>MSTDPTSSFIESAAWTSTAEPTADEVIEKQNLIKEILSSQESLKALVTRVQGVQADCTKAEADNEMLQSYVESVTKSLAAKGAQ</sequence>
<dbReference type="Proteomes" id="UP000245884">
    <property type="component" value="Unassembled WGS sequence"/>
</dbReference>
<feature type="region of interest" description="Disordered" evidence="1">
    <location>
        <begin position="1"/>
        <end position="21"/>
    </location>
</feature>
<dbReference type="Pfam" id="PF10224">
    <property type="entry name" value="DUF2205"/>
    <property type="match status" value="1"/>
</dbReference>
<feature type="compositionally biased region" description="Polar residues" evidence="1">
    <location>
        <begin position="1"/>
        <end position="20"/>
    </location>
</feature>
<dbReference type="Gene3D" id="1.20.5.170">
    <property type="match status" value="1"/>
</dbReference>
<accession>A0A316UJZ4</accession>
<evidence type="ECO:0000313" key="2">
    <source>
        <dbReference type="EMBL" id="PWN25612.1"/>
    </source>
</evidence>
<name>A0A316UJZ4_9BASI</name>
<dbReference type="GeneID" id="37026387"/>
<dbReference type="OrthoDB" id="2163284at2759"/>
<proteinExistence type="predicted"/>
<evidence type="ECO:0000256" key="1">
    <source>
        <dbReference type="SAM" id="MobiDB-lite"/>
    </source>
</evidence>
<dbReference type="RefSeq" id="XP_025360224.1">
    <property type="nucleotide sequence ID" value="XM_025504564.1"/>
</dbReference>
<keyword evidence="3" id="KW-1185">Reference proteome</keyword>
<dbReference type="EMBL" id="KZ819675">
    <property type="protein sequence ID" value="PWN25612.1"/>
    <property type="molecule type" value="Genomic_DNA"/>
</dbReference>
<evidence type="ECO:0000313" key="3">
    <source>
        <dbReference type="Proteomes" id="UP000245884"/>
    </source>
</evidence>